<evidence type="ECO:0000313" key="4">
    <source>
        <dbReference type="EMBL" id="PMD54602.1"/>
    </source>
</evidence>
<evidence type="ECO:0000313" key="5">
    <source>
        <dbReference type="Proteomes" id="UP000235371"/>
    </source>
</evidence>
<organism evidence="4 5">
    <name type="scientific">Hyaloscypha bicolor E</name>
    <dbReference type="NCBI Taxonomy" id="1095630"/>
    <lineage>
        <taxon>Eukaryota</taxon>
        <taxon>Fungi</taxon>
        <taxon>Dikarya</taxon>
        <taxon>Ascomycota</taxon>
        <taxon>Pezizomycotina</taxon>
        <taxon>Leotiomycetes</taxon>
        <taxon>Helotiales</taxon>
        <taxon>Hyaloscyphaceae</taxon>
        <taxon>Hyaloscypha</taxon>
        <taxon>Hyaloscypha bicolor</taxon>
    </lineage>
</organism>
<dbReference type="GO" id="GO:0016491">
    <property type="term" value="F:oxidoreductase activity"/>
    <property type="evidence" value="ECO:0007669"/>
    <property type="project" value="UniProtKB-KW"/>
</dbReference>
<name>A0A2J6SV08_9HELO</name>
<dbReference type="Proteomes" id="UP000235371">
    <property type="component" value="Unassembled WGS sequence"/>
</dbReference>
<dbReference type="InParanoid" id="A0A2J6SV08"/>
<dbReference type="PANTHER" id="PTHR24320">
    <property type="entry name" value="RETINOL DEHYDROGENASE"/>
    <property type="match status" value="1"/>
</dbReference>
<proteinExistence type="inferred from homology"/>
<keyword evidence="5" id="KW-1185">Reference proteome</keyword>
<protein>
    <submittedName>
        <fullName evidence="4">NAD(P)-binding protein</fullName>
    </submittedName>
</protein>
<dbReference type="SUPFAM" id="SSF51735">
    <property type="entry name" value="NAD(P)-binding Rossmann-fold domains"/>
    <property type="match status" value="1"/>
</dbReference>
<dbReference type="AlphaFoldDB" id="A0A2J6SV08"/>
<evidence type="ECO:0000256" key="1">
    <source>
        <dbReference type="ARBA" id="ARBA00006484"/>
    </source>
</evidence>
<dbReference type="PANTHER" id="PTHR24320:SF282">
    <property type="entry name" value="WW DOMAIN-CONTAINING OXIDOREDUCTASE"/>
    <property type="match status" value="1"/>
</dbReference>
<gene>
    <name evidence="4" type="ORF">K444DRAFT_646107</name>
</gene>
<sequence>MPEFDPSSLPDLSGKVYLVTGGNAGIGYETVRFLAIKNATVYMGCRSPAKGNTAIASIKAQVPTATIHPLILDHMNLPSVVSSAKELTTKEKKLHGLINNAGIMAVPFAKSQDGYESQWQTNYLAHALLTHHLLPLLLSTARASQPGDVRIVNVSSMGHNLAPKKGIDFADINQEKGSIWTRYGQSKLGNVLNAKELNRLYGPKGIKKMEGEIWSMALHPGNMYTDLNKNARFAGPLSGVVVKMLNAFGVYIPVEKGAYTSIYCAASEDMMPEMSGKYFVPLGRLGKASKFARDVELAEKLWVWTEKEFERKGLF</sequence>
<dbReference type="FunCoup" id="A0A2J6SV08">
    <property type="interactions" value="276"/>
</dbReference>
<dbReference type="RefSeq" id="XP_024731506.1">
    <property type="nucleotide sequence ID" value="XM_024885166.1"/>
</dbReference>
<dbReference type="Pfam" id="PF00106">
    <property type="entry name" value="adh_short"/>
    <property type="match status" value="1"/>
</dbReference>
<dbReference type="PRINTS" id="PR00081">
    <property type="entry name" value="GDHRDH"/>
</dbReference>
<comment type="similarity">
    <text evidence="1">Belongs to the short-chain dehydrogenases/reductases (SDR) family.</text>
</comment>
<dbReference type="EMBL" id="KZ613859">
    <property type="protein sequence ID" value="PMD54602.1"/>
    <property type="molecule type" value="Genomic_DNA"/>
</dbReference>
<evidence type="ECO:0000256" key="2">
    <source>
        <dbReference type="ARBA" id="ARBA00022857"/>
    </source>
</evidence>
<dbReference type="InterPro" id="IPR002347">
    <property type="entry name" value="SDR_fam"/>
</dbReference>
<evidence type="ECO:0000256" key="3">
    <source>
        <dbReference type="ARBA" id="ARBA00023002"/>
    </source>
</evidence>
<dbReference type="Gene3D" id="3.40.50.720">
    <property type="entry name" value="NAD(P)-binding Rossmann-like Domain"/>
    <property type="match status" value="1"/>
</dbReference>
<dbReference type="GeneID" id="36593243"/>
<keyword evidence="3" id="KW-0560">Oxidoreductase</keyword>
<dbReference type="STRING" id="1095630.A0A2J6SV08"/>
<keyword evidence="2" id="KW-0521">NADP</keyword>
<accession>A0A2J6SV08</accession>
<dbReference type="InterPro" id="IPR036291">
    <property type="entry name" value="NAD(P)-bd_dom_sf"/>
</dbReference>
<dbReference type="OrthoDB" id="191139at2759"/>
<reference evidence="4 5" key="1">
    <citation type="submission" date="2016-04" db="EMBL/GenBank/DDBJ databases">
        <title>A degradative enzymes factory behind the ericoid mycorrhizal symbiosis.</title>
        <authorList>
            <consortium name="DOE Joint Genome Institute"/>
            <person name="Martino E."/>
            <person name="Morin E."/>
            <person name="Grelet G."/>
            <person name="Kuo A."/>
            <person name="Kohler A."/>
            <person name="Daghino S."/>
            <person name="Barry K."/>
            <person name="Choi C."/>
            <person name="Cichocki N."/>
            <person name="Clum A."/>
            <person name="Copeland A."/>
            <person name="Hainaut M."/>
            <person name="Haridas S."/>
            <person name="Labutti K."/>
            <person name="Lindquist E."/>
            <person name="Lipzen A."/>
            <person name="Khouja H.-R."/>
            <person name="Murat C."/>
            <person name="Ohm R."/>
            <person name="Olson A."/>
            <person name="Spatafora J."/>
            <person name="Veneault-Fourrey C."/>
            <person name="Henrissat B."/>
            <person name="Grigoriev I."/>
            <person name="Martin F."/>
            <person name="Perotto S."/>
        </authorList>
    </citation>
    <scope>NUCLEOTIDE SEQUENCE [LARGE SCALE GENOMIC DNA]</scope>
    <source>
        <strain evidence="4 5">E</strain>
    </source>
</reference>